<proteinExistence type="predicted"/>
<dbReference type="EMBL" id="LAZR01008445">
    <property type="protein sequence ID" value="KKM78726.1"/>
    <property type="molecule type" value="Genomic_DNA"/>
</dbReference>
<gene>
    <name evidence="1" type="ORF">LCGC14_1357130</name>
</gene>
<protein>
    <submittedName>
        <fullName evidence="1">Uncharacterized protein</fullName>
    </submittedName>
</protein>
<comment type="caution">
    <text evidence="1">The sequence shown here is derived from an EMBL/GenBank/DDBJ whole genome shotgun (WGS) entry which is preliminary data.</text>
</comment>
<organism evidence="1">
    <name type="scientific">marine sediment metagenome</name>
    <dbReference type="NCBI Taxonomy" id="412755"/>
    <lineage>
        <taxon>unclassified sequences</taxon>
        <taxon>metagenomes</taxon>
        <taxon>ecological metagenomes</taxon>
    </lineage>
</organism>
<reference evidence="1" key="1">
    <citation type="journal article" date="2015" name="Nature">
        <title>Complex archaea that bridge the gap between prokaryotes and eukaryotes.</title>
        <authorList>
            <person name="Spang A."/>
            <person name="Saw J.H."/>
            <person name="Jorgensen S.L."/>
            <person name="Zaremba-Niedzwiedzka K."/>
            <person name="Martijn J."/>
            <person name="Lind A.E."/>
            <person name="van Eijk R."/>
            <person name="Schleper C."/>
            <person name="Guy L."/>
            <person name="Ettema T.J."/>
        </authorList>
    </citation>
    <scope>NUCLEOTIDE SEQUENCE</scope>
</reference>
<dbReference type="AlphaFoldDB" id="A0A0F9KV89"/>
<accession>A0A0F9KV89</accession>
<name>A0A0F9KV89_9ZZZZ</name>
<evidence type="ECO:0000313" key="1">
    <source>
        <dbReference type="EMBL" id="KKM78726.1"/>
    </source>
</evidence>
<sequence length="97" mass="11267">MLKIKAQNIGTKAVSEIQQILNMVKSHIRMFESDLKAGVYSQLPGILDMTLREMQYLDKKVEQIHSESYTEQAYTPVKDRGVFESNYLMDPDFHKVK</sequence>